<dbReference type="PANTHER" id="PTHR13743:SF123">
    <property type="entry name" value="PROTEIN FAN"/>
    <property type="match status" value="1"/>
</dbReference>
<dbReference type="Pfam" id="PF25400">
    <property type="entry name" value="PH_FAN"/>
    <property type="match status" value="1"/>
</dbReference>
<accession>A0A182FIX5</accession>
<dbReference type="PROSITE" id="PS51783">
    <property type="entry name" value="PH_BEACH"/>
    <property type="match status" value="1"/>
</dbReference>
<keyword evidence="2" id="KW-1185">Reference proteome</keyword>
<reference evidence="1 2" key="1">
    <citation type="journal article" date="2017" name="G3 (Bethesda)">
        <title>The Physical Genome Mapping of Anopheles albimanus Corrected Scaffold Misassemblies and Identified Interarm Rearrangements in Genus Anopheles.</title>
        <authorList>
            <person name="Artemov G.N."/>
            <person name="Peery A.N."/>
            <person name="Jiang X."/>
            <person name="Tu Z."/>
            <person name="Stegniy V.N."/>
            <person name="Sharakhova M.V."/>
            <person name="Sharakhov I.V."/>
        </authorList>
    </citation>
    <scope>NUCLEOTIDE SEQUENCE [LARGE SCALE GENOMIC DNA]</scope>
    <source>
        <strain evidence="1 2">ALBI9_A</strain>
    </source>
</reference>
<proteinExistence type="predicted"/>
<dbReference type="SUPFAM" id="SSF50978">
    <property type="entry name" value="WD40 repeat-like"/>
    <property type="match status" value="1"/>
</dbReference>
<dbReference type="VEuPathDB" id="VectorBase:AALB20_033919"/>
<dbReference type="InterPro" id="IPR015943">
    <property type="entry name" value="WD40/YVTN_repeat-like_dom_sf"/>
</dbReference>
<dbReference type="GeneID" id="118468521"/>
<dbReference type="OrthoDB" id="26681at2759"/>
<dbReference type="InterPro" id="IPR050865">
    <property type="entry name" value="BEACH_Domain"/>
</dbReference>
<reference evidence="1" key="2">
    <citation type="submission" date="2022-08" db="UniProtKB">
        <authorList>
            <consortium name="EnsemblMetazoa"/>
        </authorList>
    </citation>
    <scope>IDENTIFICATION</scope>
    <source>
        <strain evidence="1">STECLA/ALBI9_A</strain>
    </source>
</reference>
<dbReference type="Pfam" id="PF02138">
    <property type="entry name" value="Beach"/>
    <property type="match status" value="1"/>
</dbReference>
<dbReference type="RefSeq" id="XP_035795282.1">
    <property type="nucleotide sequence ID" value="XM_035939389.1"/>
</dbReference>
<dbReference type="Proteomes" id="UP000069272">
    <property type="component" value="Chromosome X"/>
</dbReference>
<dbReference type="PROSITE" id="PS50082">
    <property type="entry name" value="WD_REPEATS_2"/>
    <property type="match status" value="1"/>
</dbReference>
<dbReference type="PROSITE" id="PS50197">
    <property type="entry name" value="BEACH"/>
    <property type="match status" value="1"/>
</dbReference>
<dbReference type="InterPro" id="IPR036372">
    <property type="entry name" value="BEACH_dom_sf"/>
</dbReference>
<dbReference type="CDD" id="cd06071">
    <property type="entry name" value="Beach"/>
    <property type="match status" value="1"/>
</dbReference>
<evidence type="ECO:0000313" key="2">
    <source>
        <dbReference type="Proteomes" id="UP000069272"/>
    </source>
</evidence>
<dbReference type="RefSeq" id="XP_035795290.1">
    <property type="nucleotide sequence ID" value="XM_035939397.1"/>
</dbReference>
<dbReference type="InterPro" id="IPR001680">
    <property type="entry name" value="WD40_rpt"/>
</dbReference>
<evidence type="ECO:0008006" key="3">
    <source>
        <dbReference type="Google" id="ProtNLM"/>
    </source>
</evidence>
<dbReference type="SUPFAM" id="SSF81837">
    <property type="entry name" value="BEACH domain"/>
    <property type="match status" value="1"/>
</dbReference>
<dbReference type="EnsemblMetazoa" id="AALB006470-RA">
    <property type="protein sequence ID" value="AALB006470-PA"/>
    <property type="gene ID" value="AALB006470"/>
</dbReference>
<dbReference type="PANTHER" id="PTHR13743">
    <property type="entry name" value="BEIGE/BEACH-RELATED"/>
    <property type="match status" value="1"/>
</dbReference>
<dbReference type="VEuPathDB" id="VectorBase:AALB006470"/>
<dbReference type="SMART" id="SM00320">
    <property type="entry name" value="WD40"/>
    <property type="match status" value="6"/>
</dbReference>
<dbReference type="PROSITE" id="PS50294">
    <property type="entry name" value="WD_REPEATS_REGION"/>
    <property type="match status" value="1"/>
</dbReference>
<sequence length="887" mass="102341">MEKQRFSLLLLEPGEIYFEDFSVDVINEHLWPSKNEHWMSGRLKMCSKSLVFEAKNNLQSPLIKIMYRDCTNISRSSKNVSNNSDCSELCLECHQFIEMLSDNIIQPYRFIQKNTVFTVHFHYAKLDECLQQISQLFRASTLSSHEQNSMIATITYSRHSRIKFNPLWLNNLYERTVAEFQVTEINPLVVNPGRLLLTNSFIYFQLYNNIHTIPVVKVPIKSIVGISKHRYLLRHIGLKIRWKDTNQPNCAERCWYFAFQDQTDRNDCYRSISEQSDFSGVDQSPESMTLKWQNGLISNYDYLLYLNNLADRSFQDLTQYPVFPWVITDYWSAELNLKKSNVYRDLSKPVGALNPERLTRLKQRYEEMSEPKFLYGSHYSTPGFVLYYLVRKHPDLMLCLQNGKFDHPDRMFNCVGDAFNNCMNNMSDFKELIPEFYDVSKHGDFLLNTMRIDFGLRSDGTPVHNVTLPPWAMNSPTRFVQVLREALESDIVSSQLHHWIDLIFGFKQQGKAAFEADNIFYHLCYEGSVDLSLINDLAARHAVEVQISEFGQIPKQIFRTAHVSKLIKIPICLGNDTKIDLKKEIEYFSHKDIITALAVDAVTGNIFTTSKDGTMTCYNIHEKRKMRSVQVSDLPLSSVQLSDDGSIILGGWDNTIIIYNMDFGKISCTIPAHDDAVSCLSYINRHKLLISASWDCSIKIWRNYHNDSVIGYLVAEEKIVSIDTYNDERYIRVAAGLSNGELLLYEIDSKNVNMPTISTKDNHKIQLTNGGAVCDVKFSRKGTLIAACSDSNHMCVIDSQGFMKICEKEFECGVSCLCWMKNDQYLLIADRTGTVHVWNMVQGLIQYRASLHSDMVYCIAPWNNVEIVSCGKDDNKYCIKIWKFSEL</sequence>
<dbReference type="InterPro" id="IPR036322">
    <property type="entry name" value="WD40_repeat_dom_sf"/>
</dbReference>
<dbReference type="STRING" id="7167.A0A182FIX5"/>
<dbReference type="SUPFAM" id="SSF50729">
    <property type="entry name" value="PH domain-like"/>
    <property type="match status" value="1"/>
</dbReference>
<dbReference type="Gene3D" id="1.10.1540.10">
    <property type="entry name" value="BEACH domain"/>
    <property type="match status" value="1"/>
</dbReference>
<protein>
    <recommendedName>
        <fullName evidence="3">WD repeat-containing protein 55 homolog</fullName>
    </recommendedName>
</protein>
<dbReference type="Gene3D" id="2.130.10.10">
    <property type="entry name" value="YVTN repeat-like/Quinoprotein amine dehydrogenase"/>
    <property type="match status" value="2"/>
</dbReference>
<dbReference type="Pfam" id="PF00400">
    <property type="entry name" value="WD40"/>
    <property type="match status" value="4"/>
</dbReference>
<dbReference type="SMART" id="SM01026">
    <property type="entry name" value="Beach"/>
    <property type="match status" value="1"/>
</dbReference>
<dbReference type="InterPro" id="IPR023362">
    <property type="entry name" value="PH-BEACH_dom"/>
</dbReference>
<dbReference type="InterPro" id="IPR000409">
    <property type="entry name" value="BEACH_dom"/>
</dbReference>
<dbReference type="InterPro" id="IPR057496">
    <property type="entry name" value="FAN-like_PH"/>
</dbReference>
<name>A0A182FIX5_ANOAL</name>
<dbReference type="AlphaFoldDB" id="A0A182FIX5"/>
<organism evidence="1 2">
    <name type="scientific">Anopheles albimanus</name>
    <name type="common">New world malaria mosquito</name>
    <dbReference type="NCBI Taxonomy" id="7167"/>
    <lineage>
        <taxon>Eukaryota</taxon>
        <taxon>Metazoa</taxon>
        <taxon>Ecdysozoa</taxon>
        <taxon>Arthropoda</taxon>
        <taxon>Hexapoda</taxon>
        <taxon>Insecta</taxon>
        <taxon>Pterygota</taxon>
        <taxon>Neoptera</taxon>
        <taxon>Endopterygota</taxon>
        <taxon>Diptera</taxon>
        <taxon>Nematocera</taxon>
        <taxon>Culicoidea</taxon>
        <taxon>Culicidae</taxon>
        <taxon>Anophelinae</taxon>
        <taxon>Anopheles</taxon>
    </lineage>
</organism>
<evidence type="ECO:0000313" key="1">
    <source>
        <dbReference type="EnsemblMetazoa" id="AALB006470-PA"/>
    </source>
</evidence>
<dbReference type="KEGG" id="aali:118468521"/>